<gene>
    <name evidence="1" type="ORF">CAT59_07275</name>
</gene>
<organism evidence="1 2">
    <name type="scientific">Acinetobacter pittii</name>
    <name type="common">Acinetobacter genomosp. 3</name>
    <dbReference type="NCBI Taxonomy" id="48296"/>
    <lineage>
        <taxon>Bacteria</taxon>
        <taxon>Pseudomonadati</taxon>
        <taxon>Pseudomonadota</taxon>
        <taxon>Gammaproteobacteria</taxon>
        <taxon>Moraxellales</taxon>
        <taxon>Moraxellaceae</taxon>
        <taxon>Acinetobacter</taxon>
        <taxon>Acinetobacter calcoaceticus/baumannii complex</taxon>
    </lineage>
</organism>
<reference evidence="1 2" key="1">
    <citation type="submission" date="2017-05" db="EMBL/GenBank/DDBJ databases">
        <authorList>
            <person name="Song R."/>
            <person name="Chenine A.L."/>
            <person name="Ruprecht R.M."/>
        </authorList>
    </citation>
    <scope>NUCLEOTIDE SEQUENCE [LARGE SCALE GENOMIC DNA]</scope>
    <source>
        <strain evidence="1 2">ARLG1955</strain>
    </source>
</reference>
<evidence type="ECO:0008006" key="3">
    <source>
        <dbReference type="Google" id="ProtNLM"/>
    </source>
</evidence>
<protein>
    <recommendedName>
        <fullName evidence="3">Helix-turn-helix domain-containing protein</fullName>
    </recommendedName>
</protein>
<dbReference type="AlphaFoldDB" id="A0A242U5W9"/>
<evidence type="ECO:0000313" key="1">
    <source>
        <dbReference type="EMBL" id="OTU28352.1"/>
    </source>
</evidence>
<comment type="caution">
    <text evidence="1">The sequence shown here is derived from an EMBL/GenBank/DDBJ whole genome shotgun (WGS) entry which is preliminary data.</text>
</comment>
<proteinExistence type="predicted"/>
<sequence>MTNSSLNLSDRQQLVLQTVIEINKEGNQPNTWQVVRRMDSKGHKVTEKQCAYDLGVIIRTKGTGVFSAKFDSNPKVWIYEEPKGEA</sequence>
<dbReference type="RefSeq" id="WP_086375909.1">
    <property type="nucleotide sequence ID" value="NZ_NGIR01000023.1"/>
</dbReference>
<evidence type="ECO:0000313" key="2">
    <source>
        <dbReference type="Proteomes" id="UP000195162"/>
    </source>
</evidence>
<dbReference type="Proteomes" id="UP000195162">
    <property type="component" value="Unassembled WGS sequence"/>
</dbReference>
<accession>A0A242U5W9</accession>
<dbReference type="EMBL" id="NGIR01000023">
    <property type="protein sequence ID" value="OTU28352.1"/>
    <property type="molecule type" value="Genomic_DNA"/>
</dbReference>
<name>A0A242U5W9_ACIPI</name>